<evidence type="ECO:0008006" key="4">
    <source>
        <dbReference type="Google" id="ProtNLM"/>
    </source>
</evidence>
<dbReference type="EMBL" id="CAWUPB010000850">
    <property type="protein sequence ID" value="CAK7325341.1"/>
    <property type="molecule type" value="Genomic_DNA"/>
</dbReference>
<evidence type="ECO:0000313" key="2">
    <source>
        <dbReference type="EMBL" id="CAK7325341.1"/>
    </source>
</evidence>
<keyword evidence="1" id="KW-0812">Transmembrane</keyword>
<keyword evidence="1" id="KW-0472">Membrane</keyword>
<dbReference type="Proteomes" id="UP001314170">
    <property type="component" value="Unassembled WGS sequence"/>
</dbReference>
<accession>A0AAV1QZ85</accession>
<organism evidence="2 3">
    <name type="scientific">Dovyalis caffra</name>
    <dbReference type="NCBI Taxonomy" id="77055"/>
    <lineage>
        <taxon>Eukaryota</taxon>
        <taxon>Viridiplantae</taxon>
        <taxon>Streptophyta</taxon>
        <taxon>Embryophyta</taxon>
        <taxon>Tracheophyta</taxon>
        <taxon>Spermatophyta</taxon>
        <taxon>Magnoliopsida</taxon>
        <taxon>eudicotyledons</taxon>
        <taxon>Gunneridae</taxon>
        <taxon>Pentapetalae</taxon>
        <taxon>rosids</taxon>
        <taxon>fabids</taxon>
        <taxon>Malpighiales</taxon>
        <taxon>Salicaceae</taxon>
        <taxon>Flacourtieae</taxon>
        <taxon>Dovyalis</taxon>
    </lineage>
</organism>
<sequence length="120" mass="13530">MTGQVGNLKWSRIEKRNASPSGLIDDYCRRRGIKGLKVFYNGKRITRKHSVAKRGDQKVSKISISIVCVVWLAAGVCFFIALPWPLVAVANLYLQAMKEHEKISKEAEKIVNLSKEEEKG</sequence>
<comment type="caution">
    <text evidence="2">The sequence shown here is derived from an EMBL/GenBank/DDBJ whole genome shotgun (WGS) entry which is preliminary data.</text>
</comment>
<dbReference type="AlphaFoldDB" id="A0AAV1QZ85"/>
<name>A0AAV1QZ85_9ROSI</name>
<keyword evidence="3" id="KW-1185">Reference proteome</keyword>
<gene>
    <name evidence="2" type="ORF">DCAF_LOCUS3015</name>
</gene>
<evidence type="ECO:0000256" key="1">
    <source>
        <dbReference type="SAM" id="Phobius"/>
    </source>
</evidence>
<proteinExistence type="predicted"/>
<reference evidence="2 3" key="1">
    <citation type="submission" date="2024-01" db="EMBL/GenBank/DDBJ databases">
        <authorList>
            <person name="Waweru B."/>
        </authorList>
    </citation>
    <scope>NUCLEOTIDE SEQUENCE [LARGE SCALE GENOMIC DNA]</scope>
</reference>
<keyword evidence="1" id="KW-1133">Transmembrane helix</keyword>
<evidence type="ECO:0000313" key="3">
    <source>
        <dbReference type="Proteomes" id="UP001314170"/>
    </source>
</evidence>
<feature type="transmembrane region" description="Helical" evidence="1">
    <location>
        <begin position="62"/>
        <end position="84"/>
    </location>
</feature>
<protein>
    <recommendedName>
        <fullName evidence="4">DUF4342 domain-containing protein</fullName>
    </recommendedName>
</protein>